<keyword evidence="2" id="KW-0472">Membrane</keyword>
<feature type="non-terminal residue" evidence="4">
    <location>
        <position position="1"/>
    </location>
</feature>
<evidence type="ECO:0000259" key="3">
    <source>
        <dbReference type="Pfam" id="PF03816"/>
    </source>
</evidence>
<protein>
    <submittedName>
        <fullName evidence="4">LCP family protein</fullName>
    </submittedName>
</protein>
<dbReference type="PANTHER" id="PTHR33392">
    <property type="entry name" value="POLYISOPRENYL-TEICHOIC ACID--PEPTIDOGLYCAN TEICHOIC ACID TRANSFERASE TAGU"/>
    <property type="match status" value="1"/>
</dbReference>
<proteinExistence type="inferred from homology"/>
<feature type="transmembrane region" description="Helical" evidence="2">
    <location>
        <begin position="82"/>
        <end position="106"/>
    </location>
</feature>
<dbReference type="NCBIfam" id="TIGR00350">
    <property type="entry name" value="lytR_cpsA_psr"/>
    <property type="match status" value="1"/>
</dbReference>
<feature type="domain" description="Cell envelope-related transcriptional attenuator" evidence="3">
    <location>
        <begin position="206"/>
        <end position="375"/>
    </location>
</feature>
<evidence type="ECO:0000256" key="2">
    <source>
        <dbReference type="SAM" id="Phobius"/>
    </source>
</evidence>
<gene>
    <name evidence="4" type="ORF">ACFQ11_34010</name>
</gene>
<dbReference type="InterPro" id="IPR004474">
    <property type="entry name" value="LytR_CpsA_psr"/>
</dbReference>
<accession>A0ABW3F1G5</accession>
<reference evidence="5" key="1">
    <citation type="journal article" date="2019" name="Int. J. Syst. Evol. Microbiol.">
        <title>The Global Catalogue of Microorganisms (GCM) 10K type strain sequencing project: providing services to taxonomists for standard genome sequencing and annotation.</title>
        <authorList>
            <consortium name="The Broad Institute Genomics Platform"/>
            <consortium name="The Broad Institute Genome Sequencing Center for Infectious Disease"/>
            <person name="Wu L."/>
            <person name="Ma J."/>
        </authorList>
    </citation>
    <scope>NUCLEOTIDE SEQUENCE [LARGE SCALE GENOMIC DNA]</scope>
    <source>
        <strain evidence="5">JCM 31202</strain>
    </source>
</reference>
<keyword evidence="2" id="KW-0812">Transmembrane</keyword>
<organism evidence="4 5">
    <name type="scientific">Actinomadura sediminis</name>
    <dbReference type="NCBI Taxonomy" id="1038904"/>
    <lineage>
        <taxon>Bacteria</taxon>
        <taxon>Bacillati</taxon>
        <taxon>Actinomycetota</taxon>
        <taxon>Actinomycetes</taxon>
        <taxon>Streptosporangiales</taxon>
        <taxon>Thermomonosporaceae</taxon>
        <taxon>Actinomadura</taxon>
    </lineage>
</organism>
<dbReference type="InterPro" id="IPR050922">
    <property type="entry name" value="LytR/CpsA/Psr_CW_biosynth"/>
</dbReference>
<dbReference type="RefSeq" id="WP_378306344.1">
    <property type="nucleotide sequence ID" value="NZ_JBHTJA010000135.1"/>
</dbReference>
<comment type="similarity">
    <text evidence="1">Belongs to the LytR/CpsA/Psr (LCP) family.</text>
</comment>
<feature type="transmembrane region" description="Helical" evidence="2">
    <location>
        <begin position="118"/>
        <end position="140"/>
    </location>
</feature>
<sequence length="474" mass="49585">PGGRGRRGERGARAHVAAPFAVAEALLIAAVSPALPGLAHLRAGRVRLGGALLGAQAVLLTAAALAFAHLRPLFLELSVRPGWLTAATACSVVLAALWALLIAHSYLTLLPGGLSPLWRLAGGTTVSVLCLLVIVPPLTVAHYGHLQRDLVESVFTEGPATPAAQAGGARAPVPAARPGGDPWAGVPRLNVLLLGGDADVGRPGVRTDSITLASVDTGTGDTVLLSLPRNLQHVPVWSGRAPVPYPPDGLLNAVYRHGAAAPELLAHDGRAVRDPGAELLKRTVSRILGLPVPYYVMVDMRGFRRIVDAVGGVRVCVAERVPVPRSQLPAGVLRPGCRTLTGREALWYGRSRTGSSDYVRMGRQKCLLWALARQAGPLTVLRGFERLTGVFKESVGTDLPQRLLPALVDLSAKVRDADVRSLQFVPPVISPSRPDYAAIRRMAARAVRDGTGPHSAGGPAGGARPLRVLADGCG</sequence>
<dbReference type="Gene3D" id="3.40.630.190">
    <property type="entry name" value="LCP protein"/>
    <property type="match status" value="1"/>
</dbReference>
<evidence type="ECO:0000313" key="4">
    <source>
        <dbReference type="EMBL" id="MFD0905432.1"/>
    </source>
</evidence>
<keyword evidence="5" id="KW-1185">Reference proteome</keyword>
<dbReference type="EMBL" id="JBHTJA010000135">
    <property type="protein sequence ID" value="MFD0905432.1"/>
    <property type="molecule type" value="Genomic_DNA"/>
</dbReference>
<comment type="caution">
    <text evidence="4">The sequence shown here is derived from an EMBL/GenBank/DDBJ whole genome shotgun (WGS) entry which is preliminary data.</text>
</comment>
<dbReference type="Pfam" id="PF03816">
    <property type="entry name" value="LytR_cpsA_psr"/>
    <property type="match status" value="1"/>
</dbReference>
<dbReference type="Proteomes" id="UP001596972">
    <property type="component" value="Unassembled WGS sequence"/>
</dbReference>
<evidence type="ECO:0000256" key="1">
    <source>
        <dbReference type="ARBA" id="ARBA00006068"/>
    </source>
</evidence>
<evidence type="ECO:0000313" key="5">
    <source>
        <dbReference type="Proteomes" id="UP001596972"/>
    </source>
</evidence>
<feature type="transmembrane region" description="Helical" evidence="2">
    <location>
        <begin position="51"/>
        <end position="70"/>
    </location>
</feature>
<dbReference type="PANTHER" id="PTHR33392:SF6">
    <property type="entry name" value="POLYISOPRENYL-TEICHOIC ACID--PEPTIDOGLYCAN TEICHOIC ACID TRANSFERASE TAGU"/>
    <property type="match status" value="1"/>
</dbReference>
<keyword evidence="2" id="KW-1133">Transmembrane helix</keyword>
<name>A0ABW3F1G5_9ACTN</name>